<comment type="caution">
    <text evidence="2">The sequence shown here is derived from an EMBL/GenBank/DDBJ whole genome shotgun (WGS) entry which is preliminary data.</text>
</comment>
<feature type="region of interest" description="Disordered" evidence="1">
    <location>
        <begin position="22"/>
        <end position="41"/>
    </location>
</feature>
<evidence type="ECO:0000313" key="2">
    <source>
        <dbReference type="EMBL" id="KAJ5465686.1"/>
    </source>
</evidence>
<sequence>MGRPDNLGKAIRSHCSLEFELSDSMAGPSSPSSGTQGRAILNPYPTTTIEYQYRDLEQCIRGIESAATSFTDGSRADGSWIVFYGVDEHAFDEIRNSDHELLTICTKFFDQNAEVLVLKMESLWHSTTSMAVARWIDRKAHAMNVESELLFTGTAHYKLPQFDDNGLPVVAEGTLQMIQKRADQVIHSFAVSPPRRTKWPTFVLEVIYTEARFRVEQDMRLWLQATQGQVEFVMTVSVQPRTKRITLEQWGLRHEPTKDHPDRVIAEPVQIMWIEKPQSSGQDHIIDGSFEIPFRSLFLRDPEGNEDGFFMTHEDITRLARDIWRVDAILAAENE</sequence>
<protein>
    <submittedName>
        <fullName evidence="2">Uncharacterized protein</fullName>
    </submittedName>
</protein>
<proteinExistence type="predicted"/>
<dbReference type="OrthoDB" id="76567at2759"/>
<organism evidence="2 3">
    <name type="scientific">Penicillium desertorum</name>
    <dbReference type="NCBI Taxonomy" id="1303715"/>
    <lineage>
        <taxon>Eukaryota</taxon>
        <taxon>Fungi</taxon>
        <taxon>Dikarya</taxon>
        <taxon>Ascomycota</taxon>
        <taxon>Pezizomycotina</taxon>
        <taxon>Eurotiomycetes</taxon>
        <taxon>Eurotiomycetidae</taxon>
        <taxon>Eurotiales</taxon>
        <taxon>Aspergillaceae</taxon>
        <taxon>Penicillium</taxon>
    </lineage>
</organism>
<reference evidence="2" key="1">
    <citation type="submission" date="2022-12" db="EMBL/GenBank/DDBJ databases">
        <authorList>
            <person name="Petersen C."/>
        </authorList>
    </citation>
    <scope>NUCLEOTIDE SEQUENCE</scope>
    <source>
        <strain evidence="2">IBT 17660</strain>
    </source>
</reference>
<name>A0A9X0BIF2_9EURO</name>
<dbReference type="Proteomes" id="UP001147760">
    <property type="component" value="Unassembled WGS sequence"/>
</dbReference>
<reference evidence="2" key="2">
    <citation type="journal article" date="2023" name="IMA Fungus">
        <title>Comparative genomic study of the Penicillium genus elucidates a diverse pangenome and 15 lateral gene transfer events.</title>
        <authorList>
            <person name="Petersen C."/>
            <person name="Sorensen T."/>
            <person name="Nielsen M.R."/>
            <person name="Sondergaard T.E."/>
            <person name="Sorensen J.L."/>
            <person name="Fitzpatrick D.A."/>
            <person name="Frisvad J.C."/>
            <person name="Nielsen K.L."/>
        </authorList>
    </citation>
    <scope>NUCLEOTIDE SEQUENCE</scope>
    <source>
        <strain evidence="2">IBT 17660</strain>
    </source>
</reference>
<dbReference type="EMBL" id="JAPWDO010000006">
    <property type="protein sequence ID" value="KAJ5465686.1"/>
    <property type="molecule type" value="Genomic_DNA"/>
</dbReference>
<gene>
    <name evidence="2" type="ORF">N7530_009473</name>
</gene>
<dbReference type="AlphaFoldDB" id="A0A9X0BIF2"/>
<accession>A0A9X0BIF2</accession>
<keyword evidence="3" id="KW-1185">Reference proteome</keyword>
<evidence type="ECO:0000313" key="3">
    <source>
        <dbReference type="Proteomes" id="UP001147760"/>
    </source>
</evidence>
<evidence type="ECO:0000256" key="1">
    <source>
        <dbReference type="SAM" id="MobiDB-lite"/>
    </source>
</evidence>